<evidence type="ECO:0000256" key="3">
    <source>
        <dbReference type="ARBA" id="ARBA00022676"/>
    </source>
</evidence>
<dbReference type="Pfam" id="PF00535">
    <property type="entry name" value="Glycos_transf_2"/>
    <property type="match status" value="1"/>
</dbReference>
<evidence type="ECO:0000259" key="6">
    <source>
        <dbReference type="Pfam" id="PF00535"/>
    </source>
</evidence>
<keyword evidence="5" id="KW-0472">Membrane</keyword>
<dbReference type="CDD" id="cd06423">
    <property type="entry name" value="CESA_like"/>
    <property type="match status" value="1"/>
</dbReference>
<dbReference type="GO" id="GO:0005886">
    <property type="term" value="C:plasma membrane"/>
    <property type="evidence" value="ECO:0007669"/>
    <property type="project" value="UniProtKB-SubCell"/>
</dbReference>
<evidence type="ECO:0000313" key="8">
    <source>
        <dbReference type="Proteomes" id="UP000319255"/>
    </source>
</evidence>
<keyword evidence="8" id="KW-1185">Reference proteome</keyword>
<gene>
    <name evidence="7" type="ORF">FJM51_13970</name>
</gene>
<evidence type="ECO:0000256" key="5">
    <source>
        <dbReference type="ARBA" id="ARBA00023136"/>
    </source>
</evidence>
<evidence type="ECO:0000256" key="1">
    <source>
        <dbReference type="ARBA" id="ARBA00004236"/>
    </source>
</evidence>
<sequence length="275" mass="29797">MLSIIIPAYNEASVIGRCLASVLAADDPGCPVEIIVSANACRDGTIERARANEAVARRRGWRLTVIDRPEPGKPGALNAGDAAARGDWRLYLDADVAIERDMLRALAGALRDPRPRFVGARLAMEVTSGDRFGRLYARLWARLPFMALTVPGCGLFAVNAAARARWGAFPDVLGDDIFVRLQFAPAERVAVAARYRWPVAAGFAALVRVRRRQRAAVTEIAARFPELARNEDKPPLGGRGLLRLALADPLGLAAYGLVGLAVRARRPEAGWSRAR</sequence>
<dbReference type="Gene3D" id="3.90.550.10">
    <property type="entry name" value="Spore Coat Polysaccharide Biosynthesis Protein SpsA, Chain A"/>
    <property type="match status" value="1"/>
</dbReference>
<dbReference type="Proteomes" id="UP000319255">
    <property type="component" value="Unassembled WGS sequence"/>
</dbReference>
<reference evidence="7 8" key="1">
    <citation type="submission" date="2019-06" db="EMBL/GenBank/DDBJ databases">
        <title>A novel bacterium of genus Amaricoccus, isolated from marine sediment.</title>
        <authorList>
            <person name="Huang H."/>
            <person name="Mo K."/>
            <person name="Hu Y."/>
        </authorList>
    </citation>
    <scope>NUCLEOTIDE SEQUENCE [LARGE SCALE GENOMIC DNA]</scope>
    <source>
        <strain evidence="7 8">HB172011</strain>
    </source>
</reference>
<evidence type="ECO:0000256" key="2">
    <source>
        <dbReference type="ARBA" id="ARBA00022475"/>
    </source>
</evidence>
<dbReference type="OrthoDB" id="9797391at2"/>
<comment type="subcellular location">
    <subcellularLocation>
        <location evidence="1">Cell membrane</location>
    </subcellularLocation>
</comment>
<evidence type="ECO:0000256" key="4">
    <source>
        <dbReference type="ARBA" id="ARBA00022679"/>
    </source>
</evidence>
<keyword evidence="4 7" id="KW-0808">Transferase</keyword>
<dbReference type="PANTHER" id="PTHR43646:SF2">
    <property type="entry name" value="GLYCOSYLTRANSFERASE 2-LIKE DOMAIN-CONTAINING PROTEIN"/>
    <property type="match status" value="1"/>
</dbReference>
<keyword evidence="3" id="KW-0328">Glycosyltransferase</keyword>
<feature type="domain" description="Glycosyltransferase 2-like" evidence="6">
    <location>
        <begin position="3"/>
        <end position="137"/>
    </location>
</feature>
<name>A0A501WN25_9RHOB</name>
<dbReference type="EMBL" id="VFRP01000013">
    <property type="protein sequence ID" value="TPE49745.1"/>
    <property type="molecule type" value="Genomic_DNA"/>
</dbReference>
<proteinExistence type="predicted"/>
<keyword evidence="2" id="KW-1003">Cell membrane</keyword>
<accession>A0A501WN25</accession>
<comment type="caution">
    <text evidence="7">The sequence shown here is derived from an EMBL/GenBank/DDBJ whole genome shotgun (WGS) entry which is preliminary data.</text>
</comment>
<dbReference type="InterPro" id="IPR029044">
    <property type="entry name" value="Nucleotide-diphossugar_trans"/>
</dbReference>
<evidence type="ECO:0000313" key="7">
    <source>
        <dbReference type="EMBL" id="TPE49745.1"/>
    </source>
</evidence>
<dbReference type="RefSeq" id="WP_140454747.1">
    <property type="nucleotide sequence ID" value="NZ_VFRP01000013.1"/>
</dbReference>
<dbReference type="PANTHER" id="PTHR43646">
    <property type="entry name" value="GLYCOSYLTRANSFERASE"/>
    <property type="match status" value="1"/>
</dbReference>
<organism evidence="7 8">
    <name type="scientific">Amaricoccus solimangrovi</name>
    <dbReference type="NCBI Taxonomy" id="2589815"/>
    <lineage>
        <taxon>Bacteria</taxon>
        <taxon>Pseudomonadati</taxon>
        <taxon>Pseudomonadota</taxon>
        <taxon>Alphaproteobacteria</taxon>
        <taxon>Rhodobacterales</taxon>
        <taxon>Paracoccaceae</taxon>
        <taxon>Amaricoccus</taxon>
    </lineage>
</organism>
<dbReference type="GO" id="GO:0016757">
    <property type="term" value="F:glycosyltransferase activity"/>
    <property type="evidence" value="ECO:0007669"/>
    <property type="project" value="UniProtKB-KW"/>
</dbReference>
<dbReference type="SUPFAM" id="SSF53448">
    <property type="entry name" value="Nucleotide-diphospho-sugar transferases"/>
    <property type="match status" value="1"/>
</dbReference>
<protein>
    <submittedName>
        <fullName evidence="7">Glycosyltransferase family 2 protein</fullName>
    </submittedName>
</protein>
<dbReference type="AlphaFoldDB" id="A0A501WN25"/>
<dbReference type="InterPro" id="IPR001173">
    <property type="entry name" value="Glyco_trans_2-like"/>
</dbReference>